<evidence type="ECO:0000256" key="2">
    <source>
        <dbReference type="ARBA" id="ARBA00022737"/>
    </source>
</evidence>
<feature type="compositionally biased region" description="Basic and acidic residues" evidence="7">
    <location>
        <begin position="680"/>
        <end position="692"/>
    </location>
</feature>
<evidence type="ECO:0000313" key="10">
    <source>
        <dbReference type="Proteomes" id="UP000652761"/>
    </source>
</evidence>
<evidence type="ECO:0000256" key="3">
    <source>
        <dbReference type="ARBA" id="ARBA00022884"/>
    </source>
</evidence>
<evidence type="ECO:0000259" key="8">
    <source>
        <dbReference type="PROSITE" id="PS50128"/>
    </source>
</evidence>
<evidence type="ECO:0000256" key="4">
    <source>
        <dbReference type="ARBA" id="ARBA00023015"/>
    </source>
</evidence>
<dbReference type="AlphaFoldDB" id="A0A843TUW0"/>
<feature type="domain" description="SURP motif" evidence="8">
    <location>
        <begin position="381"/>
        <end position="423"/>
    </location>
</feature>
<feature type="region of interest" description="Disordered" evidence="7">
    <location>
        <begin position="494"/>
        <end position="513"/>
    </location>
</feature>
<feature type="region of interest" description="Disordered" evidence="7">
    <location>
        <begin position="435"/>
        <end position="469"/>
    </location>
</feature>
<evidence type="ECO:0000256" key="6">
    <source>
        <dbReference type="ARBA" id="ARBA00023187"/>
    </source>
</evidence>
<proteinExistence type="predicted"/>
<dbReference type="InterPro" id="IPR000061">
    <property type="entry name" value="Surp"/>
</dbReference>
<dbReference type="SMART" id="SM00648">
    <property type="entry name" value="SWAP"/>
    <property type="match status" value="2"/>
</dbReference>
<dbReference type="Gene3D" id="1.10.10.790">
    <property type="entry name" value="Surp module"/>
    <property type="match status" value="2"/>
</dbReference>
<feature type="compositionally biased region" description="Basic and acidic residues" evidence="7">
    <location>
        <begin position="843"/>
        <end position="852"/>
    </location>
</feature>
<keyword evidence="10" id="KW-1185">Reference proteome</keyword>
<evidence type="ECO:0000313" key="9">
    <source>
        <dbReference type="EMBL" id="MQL72099.1"/>
    </source>
</evidence>
<reference evidence="9" key="1">
    <citation type="submission" date="2017-07" db="EMBL/GenBank/DDBJ databases">
        <title>Taro Niue Genome Assembly and Annotation.</title>
        <authorList>
            <person name="Atibalentja N."/>
            <person name="Keating K."/>
            <person name="Fields C.J."/>
        </authorList>
    </citation>
    <scope>NUCLEOTIDE SEQUENCE</scope>
    <source>
        <strain evidence="9">Niue_2</strain>
        <tissue evidence="9">Leaf</tissue>
    </source>
</reference>
<dbReference type="SUPFAM" id="SSF109905">
    <property type="entry name" value="Surp module (SWAP domain)"/>
    <property type="match status" value="2"/>
</dbReference>
<dbReference type="FunFam" id="1.10.10.790:FF:000002">
    <property type="entry name" value="Splicing factor 3A subunit 1"/>
    <property type="match status" value="1"/>
</dbReference>
<feature type="compositionally biased region" description="Basic and acidic residues" evidence="7">
    <location>
        <begin position="701"/>
        <end position="728"/>
    </location>
</feature>
<feature type="compositionally biased region" description="Basic residues" evidence="7">
    <location>
        <begin position="741"/>
        <end position="772"/>
    </location>
</feature>
<dbReference type="InterPro" id="IPR040397">
    <property type="entry name" value="SWAP"/>
</dbReference>
<feature type="compositionally biased region" description="Basic residues" evidence="7">
    <location>
        <begin position="832"/>
        <end position="842"/>
    </location>
</feature>
<dbReference type="EMBL" id="NMUH01000119">
    <property type="protein sequence ID" value="MQL72099.1"/>
    <property type="molecule type" value="Genomic_DNA"/>
</dbReference>
<name>A0A843TUW0_COLES</name>
<dbReference type="SMART" id="SM01141">
    <property type="entry name" value="DRY_EERY"/>
    <property type="match status" value="1"/>
</dbReference>
<feature type="region of interest" description="Disordered" evidence="7">
    <location>
        <begin position="74"/>
        <end position="124"/>
    </location>
</feature>
<feature type="domain" description="SURP motif" evidence="8">
    <location>
        <begin position="176"/>
        <end position="218"/>
    </location>
</feature>
<keyword evidence="3" id="KW-0694">RNA-binding</keyword>
<gene>
    <name evidence="9" type="ORF">Taro_004418</name>
</gene>
<feature type="compositionally biased region" description="Basic residues" evidence="7">
    <location>
        <begin position="786"/>
        <end position="799"/>
    </location>
</feature>
<dbReference type="PANTHER" id="PTHR13161:SF15">
    <property type="entry name" value="SPLICING FACTOR, SUPPRESSOR OF WHITE-APRICOT HOMOLOG"/>
    <property type="match status" value="1"/>
</dbReference>
<feature type="region of interest" description="Disordered" evidence="7">
    <location>
        <begin position="229"/>
        <end position="249"/>
    </location>
</feature>
<dbReference type="Proteomes" id="UP000652761">
    <property type="component" value="Unassembled WGS sequence"/>
</dbReference>
<dbReference type="GO" id="GO:0003723">
    <property type="term" value="F:RNA binding"/>
    <property type="evidence" value="ECO:0007669"/>
    <property type="project" value="UniProtKB-KW"/>
</dbReference>
<keyword evidence="4" id="KW-0805">Transcription regulation</keyword>
<evidence type="ECO:0000256" key="1">
    <source>
        <dbReference type="ARBA" id="ARBA00022664"/>
    </source>
</evidence>
<evidence type="ECO:0000256" key="7">
    <source>
        <dbReference type="SAM" id="MobiDB-lite"/>
    </source>
</evidence>
<keyword evidence="6" id="KW-0508">mRNA splicing</keyword>
<keyword evidence="5" id="KW-0804">Transcription</keyword>
<dbReference type="InterPro" id="IPR035967">
    <property type="entry name" value="SWAP/Surp_sf"/>
</dbReference>
<evidence type="ECO:0000256" key="5">
    <source>
        <dbReference type="ARBA" id="ARBA00023163"/>
    </source>
</evidence>
<sequence length="908" mass="100519">MDYQHHIHQLQQHEQEQQVDLEVVGRHALLFDDDTTLAFINSSDALVPWSGGDPSLLIDRYDVRHLLHRLPPPRASRKLQQQDDDVLEPDGISRAELDLERYRDLESGSGEEDEERKENTEVAKSGSYRTVPFSYGASGELKGDDTELKCCGFQPPFPVPDHLHDNLPPTEKVHQIISRTAKFVSEHGGQSEIILRVKQGGNPTFGFLMPDHKLHAYFRFLVDNPEFSKGVTDSADREEGKKTSASMGNELPVTGGALSLLGSIYGYGEDDGGAPDNLEVKEPWGKNADNVTCTMLPCKSEVPSSSLSEKAKIAVKLSTTAVEKPLQAKKSRSITVTAGAAKSKAKEASAGSVNLCISRPETNTSDPNTPIVEPPSSLKRMVDKTVEFIRKNGREFEASLIQQDKTNEKFPFLRPSSQYHSYYLKVLQDTHESKLPRKHLSDHRNLSVQHVRSTTEGRRTASDGSLSDARDMMNQFEGSYQLDRKEKFRMVIGGAKKDTSNSSSKPSKPAGLSAEEAAAVVMAATRGINSKTISDTAPKTSAYDPVTVSDIIDGRRSSSLGSSPSFPDYNPPSKTVSDGKAGGPLPGCLSHDTGRPDGGSCSTASGVLVANVIAETVASEADSSDACLTKEQKLKSERLKRAKVFAAMIKSKHITSEVLPAIVTHGESEKATASSILSGRESDLAGREREDSSLPVDAEIFDSRVKSHEKTSIHDSRKEYSLEKDESGLRLNVEDSNGEHKHSRKRHHTRHSSHSSRHNHKQKHHSSHRRKHHDSEDEELHTSKDKQKRKHHSSSKHKHQDSDIDEIPDGKKSESRHRHEHHRSSDNESPKRKASRRHRKRSRMEENQKLENQEDLSMTNLSKQVSLNSSNGIQEVARPLVSEDPSSVATVVPDDLRAKIRAMLLETM</sequence>
<comment type="caution">
    <text evidence="9">The sequence shown here is derived from an EMBL/GenBank/DDBJ whole genome shotgun (WGS) entry which is preliminary data.</text>
</comment>
<keyword evidence="1" id="KW-0507">mRNA processing</keyword>
<accession>A0A843TUW0</accession>
<keyword evidence="2" id="KW-0677">Repeat</keyword>
<organism evidence="9 10">
    <name type="scientific">Colocasia esculenta</name>
    <name type="common">Wild taro</name>
    <name type="synonym">Arum esculentum</name>
    <dbReference type="NCBI Taxonomy" id="4460"/>
    <lineage>
        <taxon>Eukaryota</taxon>
        <taxon>Viridiplantae</taxon>
        <taxon>Streptophyta</taxon>
        <taxon>Embryophyta</taxon>
        <taxon>Tracheophyta</taxon>
        <taxon>Spermatophyta</taxon>
        <taxon>Magnoliopsida</taxon>
        <taxon>Liliopsida</taxon>
        <taxon>Araceae</taxon>
        <taxon>Aroideae</taxon>
        <taxon>Colocasieae</taxon>
        <taxon>Colocasia</taxon>
    </lineage>
</organism>
<feature type="region of interest" description="Disordered" evidence="7">
    <location>
        <begin position="668"/>
        <end position="859"/>
    </location>
</feature>
<feature type="region of interest" description="Disordered" evidence="7">
    <location>
        <begin position="554"/>
        <end position="600"/>
    </location>
</feature>
<dbReference type="PROSITE" id="PS50128">
    <property type="entry name" value="SURP"/>
    <property type="match status" value="2"/>
</dbReference>
<dbReference type="Pfam" id="PF01805">
    <property type="entry name" value="Surp"/>
    <property type="match status" value="2"/>
</dbReference>
<protein>
    <recommendedName>
        <fullName evidence="8">SURP motif domain-containing protein</fullName>
    </recommendedName>
</protein>
<dbReference type="Pfam" id="PF09750">
    <property type="entry name" value="DRY_EERY"/>
    <property type="match status" value="1"/>
</dbReference>
<dbReference type="InterPro" id="IPR019147">
    <property type="entry name" value="SWAP_N_domain"/>
</dbReference>
<feature type="compositionally biased region" description="Basic and acidic residues" evidence="7">
    <location>
        <begin position="91"/>
        <end position="106"/>
    </location>
</feature>
<dbReference type="PANTHER" id="PTHR13161">
    <property type="entry name" value="SPLICING FACTOR SUPPRESSOR OF WHITE APRICOT"/>
    <property type="match status" value="1"/>
</dbReference>
<dbReference type="OrthoDB" id="5836667at2759"/>
<dbReference type="GO" id="GO:0000395">
    <property type="term" value="P:mRNA 5'-splice site recognition"/>
    <property type="evidence" value="ECO:0007669"/>
    <property type="project" value="TreeGrafter"/>
</dbReference>